<evidence type="ECO:0000256" key="3">
    <source>
        <dbReference type="ARBA" id="ARBA00022723"/>
    </source>
</evidence>
<accession>I2Q7J9</accession>
<dbReference type="EMBL" id="JH600067">
    <property type="protein sequence ID" value="EIG55755.1"/>
    <property type="molecule type" value="Genomic_DNA"/>
</dbReference>
<evidence type="ECO:0000259" key="6">
    <source>
        <dbReference type="PROSITE" id="PS51918"/>
    </source>
</evidence>
<sequence length="402" mass="43243">MDFPGVSLQTPGTLSRGAVLDVGLRCPHSCAFCYYSFFDGTGAQFAGLRRAGLRSTADCLEIVREIARQGLTHLDITGGEPCIHPDLPDIVAEAARLGLAVRVITLGQFLLRGTGTGTLLDRLLGSGLTDVLFSLHAAEPAAFKATCGGSLEAVLAAMDVLDARGFQYGCNTVIMERNRRQLPAIARLAAARGVYTVNFIAFNAYHAWRGQEQAATLEASFTKIRPYLEEAVAILTAAGIAVNIRYVPLCAFPSLARHVVGVLGVAYDPYEWRNRCLNHDRPPAYCAEPLPIPDSGVRAVYAFSPLAETVPTDVAVCGMRGDRFKFFPETCRDCPARPACDGVDPVYLARHGAGEFSPLAEVARGPLLASRLAYLPPFLVKRSPDAPMRAAIAAQPEPRQGR</sequence>
<dbReference type="InterPro" id="IPR013785">
    <property type="entry name" value="Aldolase_TIM"/>
</dbReference>
<evidence type="ECO:0000256" key="1">
    <source>
        <dbReference type="ARBA" id="ARBA00001966"/>
    </source>
</evidence>
<dbReference type="GO" id="GO:0046872">
    <property type="term" value="F:metal ion binding"/>
    <property type="evidence" value="ECO:0007669"/>
    <property type="project" value="UniProtKB-KW"/>
</dbReference>
<dbReference type="HOGENOM" id="CLU_684629_0_0_7"/>
<protein>
    <submittedName>
        <fullName evidence="7">Putative Fe-S oxidoreductase</fullName>
    </submittedName>
</protein>
<gene>
    <name evidence="7" type="ORF">DesU5LDRAFT_0030</name>
</gene>
<dbReference type="PANTHER" id="PTHR11228">
    <property type="entry name" value="RADICAL SAM DOMAIN PROTEIN"/>
    <property type="match status" value="1"/>
</dbReference>
<evidence type="ECO:0000256" key="5">
    <source>
        <dbReference type="ARBA" id="ARBA00023014"/>
    </source>
</evidence>
<dbReference type="CDD" id="cd01335">
    <property type="entry name" value="Radical_SAM"/>
    <property type="match status" value="1"/>
</dbReference>
<keyword evidence="4" id="KW-0408">Iron</keyword>
<dbReference type="PANTHER" id="PTHR11228:SF7">
    <property type="entry name" value="PQQA PEPTIDE CYCLASE"/>
    <property type="match status" value="1"/>
</dbReference>
<dbReference type="AlphaFoldDB" id="I2Q7J9"/>
<evidence type="ECO:0000256" key="4">
    <source>
        <dbReference type="ARBA" id="ARBA00023004"/>
    </source>
</evidence>
<dbReference type="STRING" id="596152.DesU5LDRAFT_0030"/>
<dbReference type="SUPFAM" id="SSF102114">
    <property type="entry name" value="Radical SAM enzymes"/>
    <property type="match status" value="1"/>
</dbReference>
<dbReference type="SFLD" id="SFLDG01067">
    <property type="entry name" value="SPASM/twitch_domain_containing"/>
    <property type="match status" value="1"/>
</dbReference>
<keyword evidence="2" id="KW-0949">S-adenosyl-L-methionine</keyword>
<feature type="domain" description="Radical SAM core" evidence="6">
    <location>
        <begin position="10"/>
        <end position="235"/>
    </location>
</feature>
<dbReference type="PROSITE" id="PS51918">
    <property type="entry name" value="RADICAL_SAM"/>
    <property type="match status" value="1"/>
</dbReference>
<proteinExistence type="predicted"/>
<dbReference type="GO" id="GO:0003824">
    <property type="term" value="F:catalytic activity"/>
    <property type="evidence" value="ECO:0007669"/>
    <property type="project" value="InterPro"/>
</dbReference>
<name>I2Q7J9_9BACT</name>
<dbReference type="Gene3D" id="3.20.20.70">
    <property type="entry name" value="Aldolase class I"/>
    <property type="match status" value="1"/>
</dbReference>
<keyword evidence="5" id="KW-0411">Iron-sulfur</keyword>
<comment type="cofactor">
    <cofactor evidence="1">
        <name>[4Fe-4S] cluster</name>
        <dbReference type="ChEBI" id="CHEBI:49883"/>
    </cofactor>
</comment>
<dbReference type="GO" id="GO:0051536">
    <property type="term" value="F:iron-sulfur cluster binding"/>
    <property type="evidence" value="ECO:0007669"/>
    <property type="project" value="UniProtKB-KW"/>
</dbReference>
<dbReference type="InterPro" id="IPR007197">
    <property type="entry name" value="rSAM"/>
</dbReference>
<dbReference type="Pfam" id="PF04055">
    <property type="entry name" value="Radical_SAM"/>
    <property type="match status" value="1"/>
</dbReference>
<keyword evidence="3" id="KW-0479">Metal-binding</keyword>
<dbReference type="InterPro" id="IPR050377">
    <property type="entry name" value="Radical_SAM_PqqE_MftC-like"/>
</dbReference>
<dbReference type="eggNOG" id="COG0535">
    <property type="taxonomic scope" value="Bacteria"/>
</dbReference>
<dbReference type="OrthoDB" id="5497770at2"/>
<evidence type="ECO:0000256" key="2">
    <source>
        <dbReference type="ARBA" id="ARBA00022691"/>
    </source>
</evidence>
<dbReference type="InterPro" id="IPR058240">
    <property type="entry name" value="rSAM_sf"/>
</dbReference>
<organism evidence="7">
    <name type="scientific">Desulfovibrio sp. U5L</name>
    <dbReference type="NCBI Taxonomy" id="596152"/>
    <lineage>
        <taxon>Bacteria</taxon>
        <taxon>Pseudomonadati</taxon>
        <taxon>Thermodesulfobacteriota</taxon>
        <taxon>Desulfovibrionia</taxon>
        <taxon>Desulfovibrionales</taxon>
        <taxon>Desulfovibrionaceae</taxon>
        <taxon>Desulfovibrio</taxon>
    </lineage>
</organism>
<dbReference type="SFLD" id="SFLDS00029">
    <property type="entry name" value="Radical_SAM"/>
    <property type="match status" value="1"/>
</dbReference>
<reference evidence="7" key="1">
    <citation type="submission" date="2011-11" db="EMBL/GenBank/DDBJ databases">
        <title>Improved High-Quality Draft sequence of Desulfovibrio sp. U5L.</title>
        <authorList>
            <consortium name="US DOE Joint Genome Institute"/>
            <person name="Lucas S."/>
            <person name="Han J."/>
            <person name="Lapidus A."/>
            <person name="Cheng J.-F."/>
            <person name="Goodwin L."/>
            <person name="Pitluck S."/>
            <person name="Peters L."/>
            <person name="Ovchinnikova G."/>
            <person name="Held B."/>
            <person name="Detter J.C."/>
            <person name="Han C."/>
            <person name="Tapia R."/>
            <person name="Land M."/>
            <person name="Hauser L."/>
            <person name="Kyrpides N."/>
            <person name="Ivanova N."/>
            <person name="Pagani I."/>
            <person name="Gabster J."/>
            <person name="Walker C."/>
            <person name="Stolyar S."/>
            <person name="Stahl D."/>
            <person name="Arkin A."/>
            <person name="Dehal P."/>
            <person name="Hazen T."/>
            <person name="Woyke T."/>
        </authorList>
    </citation>
    <scope>NUCLEOTIDE SEQUENCE [LARGE SCALE GENOMIC DNA]</scope>
    <source>
        <strain evidence="7">U5L</strain>
    </source>
</reference>
<evidence type="ECO:0000313" key="7">
    <source>
        <dbReference type="EMBL" id="EIG55755.1"/>
    </source>
</evidence>